<feature type="transmembrane region" description="Helical" evidence="7">
    <location>
        <begin position="18"/>
        <end position="36"/>
    </location>
</feature>
<organism evidence="8 9">
    <name type="scientific">Methanocaldococcus infernus (strain DSM 11812 / JCM 15783 / ME)</name>
    <dbReference type="NCBI Taxonomy" id="573063"/>
    <lineage>
        <taxon>Archaea</taxon>
        <taxon>Methanobacteriati</taxon>
        <taxon>Methanobacteriota</taxon>
        <taxon>Methanomada group</taxon>
        <taxon>Methanococci</taxon>
        <taxon>Methanococcales</taxon>
        <taxon>Methanocaldococcaceae</taxon>
        <taxon>Methanocaldococcus</taxon>
    </lineage>
</organism>
<evidence type="ECO:0000256" key="1">
    <source>
        <dbReference type="ARBA" id="ARBA00004651"/>
    </source>
</evidence>
<name>D5VSG5_METIM</name>
<dbReference type="Pfam" id="PF01554">
    <property type="entry name" value="MatE"/>
    <property type="match status" value="2"/>
</dbReference>
<gene>
    <name evidence="8" type="ordered locus">Metin_0854</name>
</gene>
<feature type="transmembrane region" description="Helical" evidence="7">
    <location>
        <begin position="129"/>
        <end position="150"/>
    </location>
</feature>
<evidence type="ECO:0000256" key="2">
    <source>
        <dbReference type="ARBA" id="ARBA00022448"/>
    </source>
</evidence>
<feature type="transmembrane region" description="Helical" evidence="7">
    <location>
        <begin position="381"/>
        <end position="400"/>
    </location>
</feature>
<dbReference type="GO" id="GO:0015297">
    <property type="term" value="F:antiporter activity"/>
    <property type="evidence" value="ECO:0007669"/>
    <property type="project" value="InterPro"/>
</dbReference>
<keyword evidence="6 7" id="KW-0472">Membrane</keyword>
<protein>
    <submittedName>
        <fullName evidence="8">MATE efflux family protein</fullName>
    </submittedName>
</protein>
<dbReference type="InterPro" id="IPR002528">
    <property type="entry name" value="MATE_fam"/>
</dbReference>
<dbReference type="AlphaFoldDB" id="D5VSG5"/>
<evidence type="ECO:0000256" key="5">
    <source>
        <dbReference type="ARBA" id="ARBA00022989"/>
    </source>
</evidence>
<dbReference type="Proteomes" id="UP000002061">
    <property type="component" value="Chromosome"/>
</dbReference>
<dbReference type="eggNOG" id="arCOG01731">
    <property type="taxonomic scope" value="Archaea"/>
</dbReference>
<feature type="transmembrane region" description="Helical" evidence="7">
    <location>
        <begin position="406"/>
        <end position="423"/>
    </location>
</feature>
<dbReference type="PANTHER" id="PTHR43549:SF2">
    <property type="entry name" value="MULTIDRUG RESISTANCE PROTEIN NORM-RELATED"/>
    <property type="match status" value="1"/>
</dbReference>
<dbReference type="STRING" id="573063.Metin_0854"/>
<feature type="transmembrane region" description="Helical" evidence="7">
    <location>
        <begin position="267"/>
        <end position="287"/>
    </location>
</feature>
<feature type="transmembrane region" description="Helical" evidence="7">
    <location>
        <begin position="185"/>
        <end position="203"/>
    </location>
</feature>
<evidence type="ECO:0000256" key="7">
    <source>
        <dbReference type="SAM" id="Phobius"/>
    </source>
</evidence>
<feature type="transmembrane region" description="Helical" evidence="7">
    <location>
        <begin position="224"/>
        <end position="247"/>
    </location>
</feature>
<dbReference type="EMBL" id="CP002009">
    <property type="protein sequence ID" value="ADG13518.1"/>
    <property type="molecule type" value="Genomic_DNA"/>
</dbReference>
<dbReference type="OrthoDB" id="214119at2157"/>
<proteinExistence type="predicted"/>
<feature type="transmembrane region" description="Helical" evidence="7">
    <location>
        <begin position="42"/>
        <end position="66"/>
    </location>
</feature>
<dbReference type="KEGG" id="mif:Metin_0854"/>
<evidence type="ECO:0000256" key="3">
    <source>
        <dbReference type="ARBA" id="ARBA00022475"/>
    </source>
</evidence>
<feature type="transmembrane region" description="Helical" evidence="7">
    <location>
        <begin position="339"/>
        <end position="360"/>
    </location>
</feature>
<keyword evidence="4 7" id="KW-0812">Transmembrane</keyword>
<keyword evidence="9" id="KW-1185">Reference proteome</keyword>
<evidence type="ECO:0000256" key="6">
    <source>
        <dbReference type="ARBA" id="ARBA00023136"/>
    </source>
</evidence>
<dbReference type="PIRSF" id="PIRSF006603">
    <property type="entry name" value="DinF"/>
    <property type="match status" value="1"/>
</dbReference>
<evidence type="ECO:0000313" key="8">
    <source>
        <dbReference type="EMBL" id="ADG13518.1"/>
    </source>
</evidence>
<feature type="transmembrane region" description="Helical" evidence="7">
    <location>
        <begin position="299"/>
        <end position="319"/>
    </location>
</feature>
<dbReference type="GeneID" id="9131868"/>
<feature type="transmembrane region" description="Helical" evidence="7">
    <location>
        <begin position="87"/>
        <end position="109"/>
    </location>
</feature>
<feature type="transmembrane region" description="Helical" evidence="7">
    <location>
        <begin position="162"/>
        <end position="179"/>
    </location>
</feature>
<keyword evidence="5 7" id="KW-1133">Transmembrane helix</keyword>
<dbReference type="GO" id="GO:0005886">
    <property type="term" value="C:plasma membrane"/>
    <property type="evidence" value="ECO:0007669"/>
    <property type="project" value="UniProtKB-SubCell"/>
</dbReference>
<sequence length="428" mass="47179">MLLDENPRRAVINISKPIILATFVESIYSIVDTIWVSKLGTLALSAIGASFPLLILLYAISWGLGIGVSSAISRRIGAKREEEIKEVIGTSVVLGLLFSILLFIVSLFLSDIYSLMGIYGEVKKLSISYIAPILKFSIIFIFFDIVLGILRGMGESKKVMKVSVIGSFLNIILDPIFIYTLNLGIAGAAYATLISLIIGALSVKSSVKLHLRFNFKIAKDLLRVSLPTTFIDLSTAVIFFFLTSLVSKVSGNYGLAIYTASLRVTDLGFIPIIGLASGATSVIGAYYGAKDIKRLKEAYFFSIKLGLAMEALIVVLLIILSPYLALLFTFENSNIYKDLVFYIKIASLYLLFMPPFFISTSLYQGIGEGEKAFFLSLLRNFLRVIFPYLLAINLFFIFIGLILGELVSSLISFILSLLALKFIEKRVL</sequence>
<keyword evidence="3" id="KW-1003">Cell membrane</keyword>
<accession>D5VSG5</accession>
<evidence type="ECO:0000256" key="4">
    <source>
        <dbReference type="ARBA" id="ARBA00022692"/>
    </source>
</evidence>
<comment type="subcellular location">
    <subcellularLocation>
        <location evidence="1">Cell membrane</location>
        <topology evidence="1">Multi-pass membrane protein</topology>
    </subcellularLocation>
</comment>
<keyword evidence="2" id="KW-0813">Transport</keyword>
<evidence type="ECO:0000313" key="9">
    <source>
        <dbReference type="Proteomes" id="UP000002061"/>
    </source>
</evidence>
<dbReference type="NCBIfam" id="TIGR00797">
    <property type="entry name" value="matE"/>
    <property type="match status" value="1"/>
</dbReference>
<dbReference type="PANTHER" id="PTHR43549">
    <property type="entry name" value="MULTIDRUG RESISTANCE PROTEIN YPNP-RELATED"/>
    <property type="match status" value="1"/>
</dbReference>
<dbReference type="GO" id="GO:0042910">
    <property type="term" value="F:xenobiotic transmembrane transporter activity"/>
    <property type="evidence" value="ECO:0007669"/>
    <property type="project" value="InterPro"/>
</dbReference>
<dbReference type="RefSeq" id="WP_013100264.1">
    <property type="nucleotide sequence ID" value="NC_014122.1"/>
</dbReference>
<dbReference type="CDD" id="cd13147">
    <property type="entry name" value="MATE_MJ0709_like"/>
    <property type="match status" value="1"/>
</dbReference>
<dbReference type="InterPro" id="IPR048279">
    <property type="entry name" value="MdtK-like"/>
</dbReference>
<reference evidence="8" key="1">
    <citation type="submission" date="2010-04" db="EMBL/GenBank/DDBJ databases">
        <title>Complete sequence of Methanocaldococcus infernus ME.</title>
        <authorList>
            <consortium name="US DOE Joint Genome Institute"/>
            <person name="Lucas S."/>
            <person name="Copeland A."/>
            <person name="Lapidus A."/>
            <person name="Cheng J.-F."/>
            <person name="Bruce D."/>
            <person name="Goodwin L."/>
            <person name="Pitluck S."/>
            <person name="Munk A.C."/>
            <person name="Detter J.C."/>
            <person name="Han C."/>
            <person name="Tapia R."/>
            <person name="Land M."/>
            <person name="Hauser L."/>
            <person name="Kyrpides N."/>
            <person name="Mikhailova N."/>
            <person name="Sieprawska-Lupa M."/>
            <person name="Whitman W.B."/>
            <person name="Woyke T."/>
        </authorList>
    </citation>
    <scope>NUCLEOTIDE SEQUENCE [LARGE SCALE GENOMIC DNA]</scope>
    <source>
        <strain evidence="8">ME</strain>
    </source>
</reference>
<dbReference type="HOGENOM" id="CLU_012893_0_1_2"/>
<dbReference type="InterPro" id="IPR052031">
    <property type="entry name" value="Membrane_Transporter-Flippase"/>
</dbReference>